<dbReference type="EMBL" id="PISJ01000019">
    <property type="protein sequence ID" value="PKF31846.1"/>
    <property type="molecule type" value="Genomic_DNA"/>
</dbReference>
<accession>A0A2N0WBH0</accession>
<evidence type="ECO:0000259" key="3">
    <source>
        <dbReference type="Pfam" id="PF21197"/>
    </source>
</evidence>
<feature type="domain" description="PgaA membrane beta barrel" evidence="3">
    <location>
        <begin position="550"/>
        <end position="821"/>
    </location>
</feature>
<feature type="signal peptide" evidence="2">
    <location>
        <begin position="1"/>
        <end position="23"/>
    </location>
</feature>
<dbReference type="SUPFAM" id="SSF48452">
    <property type="entry name" value="TPR-like"/>
    <property type="match status" value="2"/>
</dbReference>
<dbReference type="RefSeq" id="WP_101237205.1">
    <property type="nucleotide sequence ID" value="NZ_PISJ01000019.1"/>
</dbReference>
<protein>
    <submittedName>
        <fullName evidence="4">Poly-beta-1,6 N-acetyl-D-glucosamine export porin PgaA</fullName>
    </submittedName>
</protein>
<dbReference type="InterPro" id="IPR049003">
    <property type="entry name" value="PgaA_barrel"/>
</dbReference>
<dbReference type="Proteomes" id="UP000233553">
    <property type="component" value="Unassembled WGS sequence"/>
</dbReference>
<dbReference type="Gene3D" id="1.25.40.10">
    <property type="entry name" value="Tetratricopeptide repeat domain"/>
    <property type="match status" value="1"/>
</dbReference>
<feature type="chain" id="PRO_5014884003" evidence="2">
    <location>
        <begin position="24"/>
        <end position="821"/>
    </location>
</feature>
<dbReference type="GO" id="GO:1901515">
    <property type="term" value="F:poly-beta-1,6-N-acetyl-D-glucosamine transmembrane transporter activity"/>
    <property type="evidence" value="ECO:0007669"/>
    <property type="project" value="InterPro"/>
</dbReference>
<gene>
    <name evidence="4" type="primary">pgaA</name>
    <name evidence="4" type="ORF">CW311_16545</name>
</gene>
<organism evidence="4 5">
    <name type="scientific">Acinetobacter proteolyticus</name>
    <dbReference type="NCBI Taxonomy" id="1776741"/>
    <lineage>
        <taxon>Bacteria</taxon>
        <taxon>Pseudomonadati</taxon>
        <taxon>Pseudomonadota</taxon>
        <taxon>Gammaproteobacteria</taxon>
        <taxon>Moraxellales</taxon>
        <taxon>Moraxellaceae</taxon>
        <taxon>Acinetobacter</taxon>
    </lineage>
</organism>
<reference evidence="4 5" key="1">
    <citation type="submission" date="2017-12" db="EMBL/GenBank/DDBJ databases">
        <title>Draft Genome sequences of multiple microbial strains isolated from spacecraft associated surfaces.</title>
        <authorList>
            <person name="Seuylemezian A."/>
            <person name="Vaishampayan P."/>
            <person name="Venkateswaran K."/>
        </authorList>
    </citation>
    <scope>NUCLEOTIDE SEQUENCE [LARGE SCALE GENOMIC DNA]</scope>
    <source>
        <strain evidence="4 5">2P01AA</strain>
    </source>
</reference>
<evidence type="ECO:0000256" key="2">
    <source>
        <dbReference type="SAM" id="SignalP"/>
    </source>
</evidence>
<name>A0A2N0WBH0_9GAMM</name>
<feature type="compositionally biased region" description="Polar residues" evidence="1">
    <location>
        <begin position="529"/>
        <end position="552"/>
    </location>
</feature>
<comment type="caution">
    <text evidence="4">The sequence shown here is derived from an EMBL/GenBank/DDBJ whole genome shotgun (WGS) entry which is preliminary data.</text>
</comment>
<proteinExistence type="predicted"/>
<dbReference type="NCBIfam" id="TIGR03939">
    <property type="entry name" value="PGA_TPR_OMP"/>
    <property type="match status" value="1"/>
</dbReference>
<sequence>MQNLQSLLPASLLFLFMSNISHAHPSDFLREKAVSQIKNGQTVQGLTTLESLLQQYPDQQLILADYLLSASSIQALPQATLIDLTQRIQPKLFPEYAQLATVKLLRDQKQFAAALALLDKFEIYQLHNKVQVTILKAALLAENKQPTEAAKQLKNLDTTQMNAEQLALAAYVYRLLQQYTYALQVIQLAYTQQPNNEAIQYEYLNILVALGSYEMATAFSEKHHLSNSHQNFIWLNRIGRFSQNVNEAIKQQKYLSSRAENDSTSFAQLDQVLEQAEQIAQQIPADQAMFNRFYYDYLYALNYRGKTQQLLYILKQVALAPIEQMPAYTRHAIANTYLANQQPAEAERIYRSLLTEKNYPDISLYTSLYYALIEQEKYKDANTLIHVIDELIPTYEYSEAKGVDKSVHADRNEYLSLLALNMAYRNRLDLSEQYLNNTVAKAPNNAQFLNDLAKIQRWREKPRQAQQTIERLNGLQPQSKYTRINAMQNHQALGDIQAWQQQTQALIKDYPSDSSIIKSHKELNDRNHASMSHASRFSHSRSEQNQLLQSLKGTRDRESNTTLYSPWLADNYRILLEHQDTWGKYADGDLQEQRFGLGLQWQDKGKNLALVASQNTEGQRQGLRADWSHQLNDYWQYALSINTQTNIPLQAIAQGENGESYGAAIRWQQHESRQADVGYSYTKISDGNKRQDFFANYKQRIFQTAHHTTQAGFSTFLGKNRLDNVAYFSPKQSYSLAINLSHDWLTWRSYERHFNQNFSIDAGLFQQQDYASKPTFDVQYRHEWQLSRIWALQYGIGWRLHPYDGINEKQSYALFGFGGRF</sequence>
<dbReference type="InterPro" id="IPR011990">
    <property type="entry name" value="TPR-like_helical_dom_sf"/>
</dbReference>
<dbReference type="AlphaFoldDB" id="A0A2N0WBH0"/>
<dbReference type="InterPro" id="IPR023870">
    <property type="entry name" value="PGA_export_porin_PgaA"/>
</dbReference>
<evidence type="ECO:0000313" key="4">
    <source>
        <dbReference type="EMBL" id="PKF31846.1"/>
    </source>
</evidence>
<feature type="region of interest" description="Disordered" evidence="1">
    <location>
        <begin position="526"/>
        <end position="554"/>
    </location>
</feature>
<keyword evidence="2" id="KW-0732">Signal</keyword>
<evidence type="ECO:0000256" key="1">
    <source>
        <dbReference type="SAM" id="MobiDB-lite"/>
    </source>
</evidence>
<evidence type="ECO:0000313" key="5">
    <source>
        <dbReference type="Proteomes" id="UP000233553"/>
    </source>
</evidence>
<dbReference type="Pfam" id="PF21197">
    <property type="entry name" value="PgaA_barrel"/>
    <property type="match status" value="1"/>
</dbReference>